<evidence type="ECO:0000256" key="3">
    <source>
        <dbReference type="ARBA" id="ARBA00022679"/>
    </source>
</evidence>
<keyword evidence="7" id="KW-0472">Membrane</keyword>
<protein>
    <submittedName>
        <fullName evidence="9">Glycosyltransferase family 2 protein</fullName>
    </submittedName>
</protein>
<comment type="caution">
    <text evidence="9">The sequence shown here is derived from an EMBL/GenBank/DDBJ whole genome shotgun (WGS) entry which is preliminary data.</text>
</comment>
<dbReference type="SUPFAM" id="SSF53448">
    <property type="entry name" value="Nucleotide-diphospho-sugar transferases"/>
    <property type="match status" value="1"/>
</dbReference>
<reference evidence="10" key="1">
    <citation type="submission" date="2017-09" db="EMBL/GenBank/DDBJ databases">
        <title>Depth-based differentiation of microbial function through sediment-hosted aquifers and enrichment of novel symbionts in the deep terrestrial subsurface.</title>
        <authorList>
            <person name="Probst A.J."/>
            <person name="Ladd B."/>
            <person name="Jarett J.K."/>
            <person name="Geller-Mcgrath D.E."/>
            <person name="Sieber C.M.K."/>
            <person name="Emerson J.B."/>
            <person name="Anantharaman K."/>
            <person name="Thomas B.C."/>
            <person name="Malmstrom R."/>
            <person name="Stieglmeier M."/>
            <person name="Klingl A."/>
            <person name="Woyke T."/>
            <person name="Ryan C.M."/>
            <person name="Banfield J.F."/>
        </authorList>
    </citation>
    <scope>NUCLEOTIDE SEQUENCE [LARGE SCALE GENOMIC DNA]</scope>
</reference>
<dbReference type="PANTHER" id="PTHR48090">
    <property type="entry name" value="UNDECAPRENYL-PHOSPHATE 4-DEOXY-4-FORMAMIDO-L-ARABINOSE TRANSFERASE-RELATED"/>
    <property type="match status" value="1"/>
</dbReference>
<feature type="domain" description="Glycosyltransferase 2-like" evidence="8">
    <location>
        <begin position="8"/>
        <end position="169"/>
    </location>
</feature>
<dbReference type="Proteomes" id="UP000231474">
    <property type="component" value="Unassembled WGS sequence"/>
</dbReference>
<keyword evidence="2" id="KW-0328">Glycosyltransferase</keyword>
<dbReference type="GO" id="GO:0005886">
    <property type="term" value="C:plasma membrane"/>
    <property type="evidence" value="ECO:0007669"/>
    <property type="project" value="TreeGrafter"/>
</dbReference>
<dbReference type="GO" id="GO:0009103">
    <property type="term" value="P:lipopolysaccharide biosynthetic process"/>
    <property type="evidence" value="ECO:0007669"/>
    <property type="project" value="UniProtKB-KW"/>
</dbReference>
<name>A0A2M8L2Z0_9BACT</name>
<dbReference type="Gene3D" id="3.90.550.10">
    <property type="entry name" value="Spore Coat Polysaccharide Biosynthesis Protein SpsA, Chain A"/>
    <property type="match status" value="1"/>
</dbReference>
<dbReference type="AlphaFoldDB" id="A0A2M8L2Z0"/>
<dbReference type="InterPro" id="IPR029044">
    <property type="entry name" value="Nucleotide-diphossugar_trans"/>
</dbReference>
<accession>A0A2M8L2Z0</accession>
<dbReference type="CDD" id="cd04179">
    <property type="entry name" value="DPM_DPG-synthase_like"/>
    <property type="match status" value="1"/>
</dbReference>
<proteinExistence type="predicted"/>
<dbReference type="Pfam" id="PF00535">
    <property type="entry name" value="Glycos_transf_2"/>
    <property type="match status" value="1"/>
</dbReference>
<evidence type="ECO:0000256" key="1">
    <source>
        <dbReference type="ARBA" id="ARBA00022475"/>
    </source>
</evidence>
<dbReference type="InterPro" id="IPR001173">
    <property type="entry name" value="Glyco_trans_2-like"/>
</dbReference>
<sequence>MEKLSELSVFFPAYNEEKNIKETVLRAAKILPKIASKYEIIIVDDGSTDKTGEIAERLAKEKEFVKVVHHRPNRGYGAALKSGFSESRYSWVAFSDADGQFDFSEIEKFLPLTRKADLILGYRIQRADSPTRRFGTFVWFFLARILLGLNVRDYSCGFKLIKKRVFEEVQPLTAEEKVTQIELLVKARRLGFKFAEVGVSHHPRKFGQQTGANIKVVARSFLDLFRLWQKIK</sequence>
<gene>
    <name evidence="9" type="ORF">COU95_03515</name>
</gene>
<keyword evidence="3 9" id="KW-0808">Transferase</keyword>
<evidence type="ECO:0000256" key="5">
    <source>
        <dbReference type="ARBA" id="ARBA00022985"/>
    </source>
</evidence>
<keyword evidence="5" id="KW-0448">Lipopolysaccharide biosynthesis</keyword>
<evidence type="ECO:0000256" key="6">
    <source>
        <dbReference type="ARBA" id="ARBA00022989"/>
    </source>
</evidence>
<dbReference type="InterPro" id="IPR050256">
    <property type="entry name" value="Glycosyltransferase_2"/>
</dbReference>
<dbReference type="PANTHER" id="PTHR48090:SF3">
    <property type="entry name" value="UNDECAPRENYL-PHOSPHATE 4-DEOXY-4-FORMAMIDO-L-ARABINOSE TRANSFERASE"/>
    <property type="match status" value="1"/>
</dbReference>
<organism evidence="9 10">
    <name type="scientific">Candidatus Shapirobacteria bacterium CG10_big_fil_rev_8_21_14_0_10_40_9</name>
    <dbReference type="NCBI Taxonomy" id="1974888"/>
    <lineage>
        <taxon>Bacteria</taxon>
        <taxon>Candidatus Shapironibacteriota</taxon>
    </lineage>
</organism>
<keyword evidence="1" id="KW-1003">Cell membrane</keyword>
<evidence type="ECO:0000259" key="8">
    <source>
        <dbReference type="Pfam" id="PF00535"/>
    </source>
</evidence>
<keyword evidence="4" id="KW-0812">Transmembrane</keyword>
<evidence type="ECO:0000256" key="7">
    <source>
        <dbReference type="ARBA" id="ARBA00023136"/>
    </source>
</evidence>
<evidence type="ECO:0000313" key="10">
    <source>
        <dbReference type="Proteomes" id="UP000231474"/>
    </source>
</evidence>
<evidence type="ECO:0000313" key="9">
    <source>
        <dbReference type="EMBL" id="PJE67237.1"/>
    </source>
</evidence>
<evidence type="ECO:0000256" key="2">
    <source>
        <dbReference type="ARBA" id="ARBA00022676"/>
    </source>
</evidence>
<dbReference type="EMBL" id="PFEK01000067">
    <property type="protein sequence ID" value="PJE67237.1"/>
    <property type="molecule type" value="Genomic_DNA"/>
</dbReference>
<dbReference type="GO" id="GO:0099621">
    <property type="term" value="F:undecaprenyl-phosphate 4-deoxy-4-formamido-L-arabinose transferase activity"/>
    <property type="evidence" value="ECO:0007669"/>
    <property type="project" value="TreeGrafter"/>
</dbReference>
<evidence type="ECO:0000256" key="4">
    <source>
        <dbReference type="ARBA" id="ARBA00022692"/>
    </source>
</evidence>
<keyword evidence="6" id="KW-1133">Transmembrane helix</keyword>